<keyword evidence="1" id="KW-0678">Repressor</keyword>
<dbReference type="OrthoDB" id="9799147at2"/>
<dbReference type="Gene3D" id="3.40.630.30">
    <property type="match status" value="1"/>
</dbReference>
<dbReference type="PANTHER" id="PTHR36449:SF1">
    <property type="entry name" value="ACETYLTRANSFERASE"/>
    <property type="match status" value="1"/>
</dbReference>
<keyword evidence="2" id="KW-1277">Toxin-antitoxin system</keyword>
<dbReference type="InterPro" id="IPR016181">
    <property type="entry name" value="Acyl_CoA_acyltransferase"/>
</dbReference>
<reference evidence="7 8" key="1">
    <citation type="submission" date="2018-08" db="EMBL/GenBank/DDBJ databases">
        <title>Meiothermus luteus KCTC 52599 genome sequencing project.</title>
        <authorList>
            <person name="Da Costa M.S."/>
            <person name="Albuquerque L."/>
            <person name="Raposo P."/>
            <person name="Froufe H.J.C."/>
            <person name="Barroso C.S."/>
            <person name="Egas C."/>
        </authorList>
    </citation>
    <scope>NUCLEOTIDE SEQUENCE [LARGE SCALE GENOMIC DNA]</scope>
    <source>
        <strain evidence="7 8">KCTC 52599</strain>
    </source>
</reference>
<evidence type="ECO:0000259" key="6">
    <source>
        <dbReference type="PROSITE" id="PS51186"/>
    </source>
</evidence>
<evidence type="ECO:0000256" key="2">
    <source>
        <dbReference type="ARBA" id="ARBA00022649"/>
    </source>
</evidence>
<dbReference type="InterPro" id="IPR000182">
    <property type="entry name" value="GNAT_dom"/>
</dbReference>
<dbReference type="AlphaFoldDB" id="A0A399E931"/>
<evidence type="ECO:0000256" key="5">
    <source>
        <dbReference type="ARBA" id="ARBA00049880"/>
    </source>
</evidence>
<sequence length="179" mass="20399">MIEAPYRIEPLGSHHDRAAFTCGKPELDRYLREVVSQDRRLSLSRCFVLVHQDEPARILGYYTLSNAALRPEAAPGKLARVRRYDQIGALLLGRFALDINQQGRGLGRRMLLHMLQHAARLEEESGFALVLVDSMDKEATTFYRKFGFQPLPGTPQRMYLLLKDLRATLQTFAQQPSCP</sequence>
<comment type="catalytic activity">
    <reaction evidence="5">
        <text>glycyl-tRNA(Gly) + acetyl-CoA = N-acetylglycyl-tRNA(Gly) + CoA + H(+)</text>
        <dbReference type="Rhea" id="RHEA:81867"/>
        <dbReference type="Rhea" id="RHEA-COMP:9683"/>
        <dbReference type="Rhea" id="RHEA-COMP:19766"/>
        <dbReference type="ChEBI" id="CHEBI:15378"/>
        <dbReference type="ChEBI" id="CHEBI:57287"/>
        <dbReference type="ChEBI" id="CHEBI:57288"/>
        <dbReference type="ChEBI" id="CHEBI:78522"/>
        <dbReference type="ChEBI" id="CHEBI:232036"/>
    </reaction>
</comment>
<evidence type="ECO:0000313" key="7">
    <source>
        <dbReference type="EMBL" id="RIH81227.1"/>
    </source>
</evidence>
<keyword evidence="4" id="KW-0012">Acyltransferase</keyword>
<evidence type="ECO:0000256" key="3">
    <source>
        <dbReference type="ARBA" id="ARBA00022679"/>
    </source>
</evidence>
<dbReference type="EMBL" id="QWKZ01000182">
    <property type="protein sequence ID" value="RIH81227.1"/>
    <property type="molecule type" value="Genomic_DNA"/>
</dbReference>
<dbReference type="GO" id="GO:0016747">
    <property type="term" value="F:acyltransferase activity, transferring groups other than amino-acyl groups"/>
    <property type="evidence" value="ECO:0007669"/>
    <property type="project" value="InterPro"/>
</dbReference>
<feature type="domain" description="N-acetyltransferase" evidence="6">
    <location>
        <begin position="6"/>
        <end position="166"/>
    </location>
</feature>
<dbReference type="PROSITE" id="PS51186">
    <property type="entry name" value="GNAT"/>
    <property type="match status" value="1"/>
</dbReference>
<dbReference type="Pfam" id="PF13508">
    <property type="entry name" value="Acetyltransf_7"/>
    <property type="match status" value="1"/>
</dbReference>
<dbReference type="RefSeq" id="WP_119361314.1">
    <property type="nucleotide sequence ID" value="NZ_QWKZ01000182.1"/>
</dbReference>
<protein>
    <submittedName>
        <fullName evidence="7">Acetyltransferase (GNAT) domain protein</fullName>
    </submittedName>
</protein>
<keyword evidence="3 7" id="KW-0808">Transferase</keyword>
<evidence type="ECO:0000256" key="1">
    <source>
        <dbReference type="ARBA" id="ARBA00022491"/>
    </source>
</evidence>
<dbReference type="PANTHER" id="PTHR36449">
    <property type="entry name" value="ACETYLTRANSFERASE-RELATED"/>
    <property type="match status" value="1"/>
</dbReference>
<gene>
    <name evidence="7" type="ORF">Mlute_02858</name>
</gene>
<dbReference type="SUPFAM" id="SSF55729">
    <property type="entry name" value="Acyl-CoA N-acyltransferases (Nat)"/>
    <property type="match status" value="1"/>
</dbReference>
<accession>A0A399E931</accession>
<name>A0A399E931_9DEIN</name>
<keyword evidence="8" id="KW-1185">Reference proteome</keyword>
<evidence type="ECO:0000313" key="8">
    <source>
        <dbReference type="Proteomes" id="UP000265800"/>
    </source>
</evidence>
<dbReference type="Proteomes" id="UP000265800">
    <property type="component" value="Unassembled WGS sequence"/>
</dbReference>
<evidence type="ECO:0000256" key="4">
    <source>
        <dbReference type="ARBA" id="ARBA00023315"/>
    </source>
</evidence>
<proteinExistence type="predicted"/>
<organism evidence="7 8">
    <name type="scientific">Meiothermus luteus</name>
    <dbReference type="NCBI Taxonomy" id="2026184"/>
    <lineage>
        <taxon>Bacteria</taxon>
        <taxon>Thermotogati</taxon>
        <taxon>Deinococcota</taxon>
        <taxon>Deinococci</taxon>
        <taxon>Thermales</taxon>
        <taxon>Thermaceae</taxon>
        <taxon>Meiothermus</taxon>
    </lineage>
</organism>
<comment type="caution">
    <text evidence="7">The sequence shown here is derived from an EMBL/GenBank/DDBJ whole genome shotgun (WGS) entry which is preliminary data.</text>
</comment>